<evidence type="ECO:0008006" key="4">
    <source>
        <dbReference type="Google" id="ProtNLM"/>
    </source>
</evidence>
<keyword evidence="1" id="KW-0812">Transmembrane</keyword>
<gene>
    <name evidence="2" type="ORF">DFP90_10866</name>
</gene>
<dbReference type="OrthoDB" id="8443450at2"/>
<dbReference type="RefSeq" id="WP_115937678.1">
    <property type="nucleotide sequence ID" value="NZ_QRDW01000008.1"/>
</dbReference>
<sequence>MIQRPSIAETAGQLYLGWRLLWLNRKALASFGRTEEAFWKSFWCAAFVLPLHVLRLTFGQEYYRPDIEWSLFWAVTVESLIYLISWIIWPVVIAPICRLMNQSQQFIPYICALNWNNGVFYLLLTPLILLEAAGLIAHDLYQTLLFGFFFWKIGLHIFIVTTLLKQLVPTAILIVLGNVILVLTVAATRQAILH</sequence>
<proteinExistence type="predicted"/>
<name>A0A3D9HEZ4_9PROT</name>
<evidence type="ECO:0000313" key="3">
    <source>
        <dbReference type="Proteomes" id="UP000256845"/>
    </source>
</evidence>
<feature type="transmembrane region" description="Helical" evidence="1">
    <location>
        <begin position="171"/>
        <end position="192"/>
    </location>
</feature>
<feature type="transmembrane region" description="Helical" evidence="1">
    <location>
        <begin position="144"/>
        <end position="164"/>
    </location>
</feature>
<reference evidence="2 3" key="1">
    <citation type="submission" date="2018-07" db="EMBL/GenBank/DDBJ databases">
        <title>Genomic Encyclopedia of Type Strains, Phase III (KMG-III): the genomes of soil and plant-associated and newly described type strains.</title>
        <authorList>
            <person name="Whitman W."/>
        </authorList>
    </citation>
    <scope>NUCLEOTIDE SEQUENCE [LARGE SCALE GENOMIC DNA]</scope>
    <source>
        <strain evidence="2 3">CECT 8488</strain>
    </source>
</reference>
<organism evidence="2 3">
    <name type="scientific">Aestuariispira insulae</name>
    <dbReference type="NCBI Taxonomy" id="1461337"/>
    <lineage>
        <taxon>Bacteria</taxon>
        <taxon>Pseudomonadati</taxon>
        <taxon>Pseudomonadota</taxon>
        <taxon>Alphaproteobacteria</taxon>
        <taxon>Rhodospirillales</taxon>
        <taxon>Kiloniellaceae</taxon>
        <taxon>Aestuariispira</taxon>
    </lineage>
</organism>
<keyword evidence="3" id="KW-1185">Reference proteome</keyword>
<dbReference type="AlphaFoldDB" id="A0A3D9HEZ4"/>
<accession>A0A3D9HEZ4</accession>
<dbReference type="Proteomes" id="UP000256845">
    <property type="component" value="Unassembled WGS sequence"/>
</dbReference>
<comment type="caution">
    <text evidence="2">The sequence shown here is derived from an EMBL/GenBank/DDBJ whole genome shotgun (WGS) entry which is preliminary data.</text>
</comment>
<feature type="transmembrane region" description="Helical" evidence="1">
    <location>
        <begin position="37"/>
        <end position="58"/>
    </location>
</feature>
<evidence type="ECO:0000313" key="2">
    <source>
        <dbReference type="EMBL" id="RED48048.1"/>
    </source>
</evidence>
<keyword evidence="1" id="KW-1133">Transmembrane helix</keyword>
<evidence type="ECO:0000256" key="1">
    <source>
        <dbReference type="SAM" id="Phobius"/>
    </source>
</evidence>
<keyword evidence="1" id="KW-0472">Membrane</keyword>
<protein>
    <recommendedName>
        <fullName evidence="4">Yip1-like protein</fullName>
    </recommendedName>
</protein>
<feature type="transmembrane region" description="Helical" evidence="1">
    <location>
        <begin position="118"/>
        <end position="138"/>
    </location>
</feature>
<dbReference type="EMBL" id="QRDW01000008">
    <property type="protein sequence ID" value="RED48048.1"/>
    <property type="molecule type" value="Genomic_DNA"/>
</dbReference>
<feature type="transmembrane region" description="Helical" evidence="1">
    <location>
        <begin position="70"/>
        <end position="97"/>
    </location>
</feature>